<feature type="domain" description="Glycosyl transferase family 1" evidence="2">
    <location>
        <begin position="190"/>
        <end position="357"/>
    </location>
</feature>
<organism evidence="4 5">
    <name type="scientific">Geomonas subterranea</name>
    <dbReference type="NCBI Taxonomy" id="2847989"/>
    <lineage>
        <taxon>Bacteria</taxon>
        <taxon>Pseudomonadati</taxon>
        <taxon>Thermodesulfobacteriota</taxon>
        <taxon>Desulfuromonadia</taxon>
        <taxon>Geobacterales</taxon>
        <taxon>Geobacteraceae</taxon>
        <taxon>Geomonas</taxon>
    </lineage>
</organism>
<name>A0ABX8LJU4_9BACT</name>
<proteinExistence type="predicted"/>
<keyword evidence="4" id="KW-0328">Glycosyltransferase</keyword>
<dbReference type="RefSeq" id="WP_217287508.1">
    <property type="nucleotide sequence ID" value="NZ_CP077683.1"/>
</dbReference>
<evidence type="ECO:0000313" key="5">
    <source>
        <dbReference type="Proteomes" id="UP000683559"/>
    </source>
</evidence>
<dbReference type="CDD" id="cd03801">
    <property type="entry name" value="GT4_PimA-like"/>
    <property type="match status" value="1"/>
</dbReference>
<dbReference type="EC" id="2.4.-.-" evidence="4"/>
<keyword evidence="4" id="KW-0808">Transferase</keyword>
<dbReference type="GO" id="GO:0016757">
    <property type="term" value="F:glycosyltransferase activity"/>
    <property type="evidence" value="ECO:0007669"/>
    <property type="project" value="UniProtKB-KW"/>
</dbReference>
<feature type="coiled-coil region" evidence="1">
    <location>
        <begin position="566"/>
        <end position="720"/>
    </location>
</feature>
<evidence type="ECO:0000313" key="4">
    <source>
        <dbReference type="EMBL" id="QXE90914.1"/>
    </source>
</evidence>
<dbReference type="Proteomes" id="UP000683559">
    <property type="component" value="Chromosome"/>
</dbReference>
<protein>
    <submittedName>
        <fullName evidence="4">Glycosyltransferase</fullName>
        <ecNumber evidence="4">2.4.-.-</ecNumber>
    </submittedName>
</protein>
<feature type="coiled-coil region" evidence="1">
    <location>
        <begin position="454"/>
        <end position="502"/>
    </location>
</feature>
<dbReference type="PANTHER" id="PTHR12526">
    <property type="entry name" value="GLYCOSYLTRANSFERASE"/>
    <property type="match status" value="1"/>
</dbReference>
<feature type="domain" description="Glycosyltransferase subfamily 4-like N-terminal" evidence="3">
    <location>
        <begin position="17"/>
        <end position="181"/>
    </location>
</feature>
<sequence>MPKLKILFISHSSYLFGAENCALALIEGLDKERFESAVVLPADGLFKQRLAELGVKTHILPLEWWVKNEGRLLHAQQEIPLALDRLLRIIDEEKPDVIHSNTSVICWGAIAAALKGIPHVWHVHEILNGHPSLQSILPLPLLYESINFLTDRAVTVSQAVSDELAGFVEPAKVRLIYNGVPCHAAAAPDKLRAELGAGPKQRIAVCVTSLQKYKGLDNLVAAAAKACTRDERLLFAIAGGGSPEAVAELRQQVKDLNLEDKVFHLGFRNDVADILAGADLFVLPSTKEAFPLVVLEAMSQGKPVVATDCGGTREMVLEAETGYIVPVQDPEALAEKILELCSDPARGTAMGEAARKRYCENFTLERYVDSFASLYQELSASAKAPLNSRQASLLNCFIEAYLEHLKTMRVIPNLEQELTLQKRQFAEVSVQLSRQQEALLACEREKTAQAQEHAEQLLSLARAVEDKRAHLETRLENKKIEKADLKERLNDLADELALAGELRAELERYLDYRSKEIVNREERIRQMEEELAGFSTLRAELETGLQQRDAEIAALTGRAGELATALEMAEAARTGLEQAAAELNQREEEARRNRIELEGELRSKIVEIQALNQRLRQVEEVMLQEQERVAQFVALHEESMTAAEGLRADLEGRLQQQAVRIQAQEQMNRQALEELARQSALAEAHLAAKEETIRELGEMLENAAHRLKAAEQELVLARTAQEEERTACHTQLREREQRIEDLLNSLSWKVTGPLRKAYDLVRGR</sequence>
<dbReference type="Pfam" id="PF00534">
    <property type="entry name" value="Glycos_transf_1"/>
    <property type="match status" value="1"/>
</dbReference>
<dbReference type="InterPro" id="IPR001296">
    <property type="entry name" value="Glyco_trans_1"/>
</dbReference>
<gene>
    <name evidence="4" type="ORF">KP001_21485</name>
</gene>
<accession>A0ABX8LJU4</accession>
<dbReference type="EMBL" id="CP077683">
    <property type="protein sequence ID" value="QXE90914.1"/>
    <property type="molecule type" value="Genomic_DNA"/>
</dbReference>
<evidence type="ECO:0000259" key="2">
    <source>
        <dbReference type="Pfam" id="PF00534"/>
    </source>
</evidence>
<keyword evidence="5" id="KW-1185">Reference proteome</keyword>
<evidence type="ECO:0000259" key="3">
    <source>
        <dbReference type="Pfam" id="PF13439"/>
    </source>
</evidence>
<dbReference type="PANTHER" id="PTHR12526:SF630">
    <property type="entry name" value="GLYCOSYLTRANSFERASE"/>
    <property type="match status" value="1"/>
</dbReference>
<dbReference type="Pfam" id="PF13439">
    <property type="entry name" value="Glyco_transf_4"/>
    <property type="match status" value="1"/>
</dbReference>
<evidence type="ECO:0000256" key="1">
    <source>
        <dbReference type="SAM" id="Coils"/>
    </source>
</evidence>
<reference evidence="4 5" key="1">
    <citation type="submission" date="2021-06" db="EMBL/GenBank/DDBJ databases">
        <title>Gemonas diversity in paddy soil.</title>
        <authorList>
            <person name="Liu G."/>
        </authorList>
    </citation>
    <scope>NUCLEOTIDE SEQUENCE [LARGE SCALE GENOMIC DNA]</scope>
    <source>
        <strain evidence="4 5">RG2</strain>
    </source>
</reference>
<dbReference type="InterPro" id="IPR028098">
    <property type="entry name" value="Glyco_trans_4-like_N"/>
</dbReference>
<keyword evidence="1" id="KW-0175">Coiled coil</keyword>